<evidence type="ECO:0000313" key="1">
    <source>
        <dbReference type="EMBL" id="KAI8019768.1"/>
    </source>
</evidence>
<accession>A0ACC0I486</accession>
<proteinExistence type="predicted"/>
<keyword evidence="2" id="KW-1185">Reference proteome</keyword>
<dbReference type="EMBL" id="CM045759">
    <property type="protein sequence ID" value="KAI8019768.1"/>
    <property type="molecule type" value="Genomic_DNA"/>
</dbReference>
<comment type="caution">
    <text evidence="1">The sequence shown here is derived from an EMBL/GenBank/DDBJ whole genome shotgun (WGS) entry which is preliminary data.</text>
</comment>
<name>A0ACC0I486_9ERIC</name>
<gene>
    <name evidence="1" type="ORF">LOK49_LG04G00822</name>
</gene>
<dbReference type="Proteomes" id="UP001060215">
    <property type="component" value="Chromosome 2"/>
</dbReference>
<reference evidence="1 2" key="1">
    <citation type="journal article" date="2022" name="Plant J.">
        <title>Chromosome-level genome of Camellia lanceoleosa provides a valuable resource for understanding genome evolution and self-incompatibility.</title>
        <authorList>
            <person name="Gong W."/>
            <person name="Xiao S."/>
            <person name="Wang L."/>
            <person name="Liao Z."/>
            <person name="Chang Y."/>
            <person name="Mo W."/>
            <person name="Hu G."/>
            <person name="Li W."/>
            <person name="Zhao G."/>
            <person name="Zhu H."/>
            <person name="Hu X."/>
            <person name="Ji K."/>
            <person name="Xiang X."/>
            <person name="Song Q."/>
            <person name="Yuan D."/>
            <person name="Jin S."/>
            <person name="Zhang L."/>
        </authorList>
    </citation>
    <scope>NUCLEOTIDE SEQUENCE [LARGE SCALE GENOMIC DNA]</scope>
    <source>
        <strain evidence="1">SQ_2022a</strain>
    </source>
</reference>
<organism evidence="1 2">
    <name type="scientific">Camellia lanceoleosa</name>
    <dbReference type="NCBI Taxonomy" id="1840588"/>
    <lineage>
        <taxon>Eukaryota</taxon>
        <taxon>Viridiplantae</taxon>
        <taxon>Streptophyta</taxon>
        <taxon>Embryophyta</taxon>
        <taxon>Tracheophyta</taxon>
        <taxon>Spermatophyta</taxon>
        <taxon>Magnoliopsida</taxon>
        <taxon>eudicotyledons</taxon>
        <taxon>Gunneridae</taxon>
        <taxon>Pentapetalae</taxon>
        <taxon>asterids</taxon>
        <taxon>Ericales</taxon>
        <taxon>Theaceae</taxon>
        <taxon>Camellia</taxon>
    </lineage>
</organism>
<protein>
    <submittedName>
        <fullName evidence="1">Uncharacterized protein</fullName>
    </submittedName>
</protein>
<sequence>MKDFLYKTDIGRVESDADVKMLVGELVYQVLIVTELSPFRGAFNYEPIELDPRWRVVLVGLKPIGNNCSQCCTCVSSVTFVHCVGRRKRRRHWL</sequence>
<evidence type="ECO:0000313" key="2">
    <source>
        <dbReference type="Proteomes" id="UP001060215"/>
    </source>
</evidence>